<feature type="compositionally biased region" description="Low complexity" evidence="4">
    <location>
        <begin position="350"/>
        <end position="393"/>
    </location>
</feature>
<feature type="compositionally biased region" description="Polar residues" evidence="4">
    <location>
        <begin position="1000"/>
        <end position="1010"/>
    </location>
</feature>
<feature type="compositionally biased region" description="Polar residues" evidence="4">
    <location>
        <begin position="770"/>
        <end position="779"/>
    </location>
</feature>
<keyword evidence="3" id="KW-0175">Coiled coil</keyword>
<keyword evidence="7" id="KW-1185">Reference proteome</keyword>
<feature type="compositionally biased region" description="Polar residues" evidence="4">
    <location>
        <begin position="694"/>
        <end position="709"/>
    </location>
</feature>
<feature type="region of interest" description="Disordered" evidence="4">
    <location>
        <begin position="468"/>
        <end position="539"/>
    </location>
</feature>
<dbReference type="Proteomes" id="UP000230069">
    <property type="component" value="Unassembled WGS sequence"/>
</dbReference>
<feature type="compositionally biased region" description="Pro residues" evidence="4">
    <location>
        <begin position="1017"/>
        <end position="1028"/>
    </location>
</feature>
<feature type="region of interest" description="Disordered" evidence="4">
    <location>
        <begin position="1000"/>
        <end position="1053"/>
    </location>
</feature>
<feature type="compositionally biased region" description="Low complexity" evidence="4">
    <location>
        <begin position="169"/>
        <end position="180"/>
    </location>
</feature>
<sequence length="1376" mass="151347">MDNNNWRPAQAGGVAAAGEPNNNNNTSMGVEGPDWRSQLQADSRQRIVNKIMDTLKRHLPISGPEGLLELKKIAVRFEEKIYTAATSQSDYLRKISLKMLTMETKSQNNGVTNSLPQNPVASNQNPPDPASHSMQSQVLNQGHSSISLPNQPQARQQLLSQNIQNTTASGGIQSSSGLQSAFPSVTGLTPSTMPNAIGQNSTLQNISGISQNSVGQGVPSNIFSNTQRQMQGRQHPQQVVSQPNQQQPTNSQQYMYQQHQNQMMKQKLQQGNIQPSLMQSHIQPQQNLLQSTQLQPSQQSLMQMSSSLQGNQSTQQTQPSMMQSASHSGFQQNQQPSVQQSTASVLQQHTQSVLRQQPQSQQSLHQQSTGLHQQQPSIPQQQQTLAGQQQNATNIQQQKNQQLIGQQNSVTDLQQSQQQQQRLLGQQNNLSNMQQQLLGQQNNISSMNQQQIGSQNGVGLQPQQLLGTQSSVSNMQSHQQSMHLLSQQAKVGGQQQQSTQASLMQIPGQQSQSQPLQPQLMPQLQSQPAQFQQQLGLQHQPNQLQRDMQQRLNSSVIQPPNVAEQKQIQSQRVLPEASSTSMDSTSQTGQANTADWQEEAYQKIKAMKEMYLPDLLEMHHKLSVKFQQHETVAQQPKDQMDKLRLMKIYLERIITFLQVSKNNIPLTHRDKLPGYEKQIISFLNSNRTKKPVPANQQQLQPSGGHTLSMPQQQQPQSQIPQLQQHDNQMNSQMQPMNVPNSVTPEQQTAGTNMSHSSLPLSNHMGVSPMQGMNSLQSGSALEMGQGSVPSSLQHGGMGSRQQNSVNAPSQANMNTLPQGGVNGLQPNINSLQLTSNMLQQQHLKQQQEQQLLQSQQMKQQQQQQLQRQMHQQMLQQQKQQVQQQHQQHPQMQQQQQQQQLQQQQQQKQQLPAQFQAHQMPQLHQMSEDLKMRQAMGFKQGMAPQHHSAGQRAPYHHQQLKPGAQFPISSPQILSAASPQISQHSHSSPQIDQQSLLTFSKSGTPLQSANSPFIVPSPSTPLAPSPLPGDPEKQASGVSSLSNAGNIGHPQTSTALSQAQSLAIGTPGISASPLLAEFIGTDSNQGTEQPLERLVKAVKSISTKAFSASVSDIGSVISMIDRIAGSAPGNGSRAAVGEDLVAMTKCRMQARNFITQDGVSATKKMRRDTSAMPLNGFSSAGSVTDSFKQRNGLEMSDLESTATSRIKRPRIEANPALLEEIKEINLRLIDTVVEISDEDIDPVTVAAAAEGGQGTLVKCSYTAVALSPNLKAQYASGQMSPIMPLQLLIPTNYPNCSPVLLDKLPVDLSKEYDDLSLKTRSRFSISLRSLSQPMSLKEMAKAWDLCARAVIAEYAQKSGGGTFSSRYGTWKKCVSAA</sequence>
<feature type="region of interest" description="Disordered" evidence="4">
    <location>
        <begin position="283"/>
        <end position="393"/>
    </location>
</feature>
<dbReference type="Pfam" id="PF16987">
    <property type="entry name" value="KIX_2"/>
    <property type="match status" value="1"/>
</dbReference>
<evidence type="ECO:0000313" key="7">
    <source>
        <dbReference type="Proteomes" id="UP000230069"/>
    </source>
</evidence>
<feature type="region of interest" description="Disordered" evidence="4">
    <location>
        <begin position="880"/>
        <end position="899"/>
    </location>
</feature>
<organism evidence="6 7">
    <name type="scientific">Aquilegia coerulea</name>
    <name type="common">Rocky mountain columbine</name>
    <dbReference type="NCBI Taxonomy" id="218851"/>
    <lineage>
        <taxon>Eukaryota</taxon>
        <taxon>Viridiplantae</taxon>
        <taxon>Streptophyta</taxon>
        <taxon>Embryophyta</taxon>
        <taxon>Tracheophyta</taxon>
        <taxon>Spermatophyta</taxon>
        <taxon>Magnoliopsida</taxon>
        <taxon>Ranunculales</taxon>
        <taxon>Ranunculaceae</taxon>
        <taxon>Thalictroideae</taxon>
        <taxon>Aquilegia</taxon>
    </lineage>
</organism>
<feature type="compositionally biased region" description="Polar residues" evidence="4">
    <location>
        <begin position="132"/>
        <end position="149"/>
    </location>
</feature>
<dbReference type="GO" id="GO:0003713">
    <property type="term" value="F:transcription coactivator activity"/>
    <property type="evidence" value="ECO:0007669"/>
    <property type="project" value="InterPro"/>
</dbReference>
<feature type="region of interest" description="Disordered" evidence="4">
    <location>
        <begin position="1"/>
        <end position="34"/>
    </location>
</feature>
<dbReference type="FunFam" id="1.10.246.20:FF:000003">
    <property type="entry name" value="Mediator of RNA polymerase II transcription subunit 15a"/>
    <property type="match status" value="1"/>
</dbReference>
<accession>A0A2G5EC35</accession>
<dbReference type="InParanoid" id="A0A2G5EC35"/>
<dbReference type="OrthoDB" id="1896842at2759"/>
<name>A0A2G5EC35_AQUCA</name>
<comment type="subcellular location">
    <subcellularLocation>
        <location evidence="1">Nucleus</location>
    </subcellularLocation>
</comment>
<dbReference type="STRING" id="218851.A0A2G5EC35"/>
<dbReference type="PANTHER" id="PTHR33137">
    <property type="entry name" value="MEDIATOR OF RNA POLYMERASE II TRANSCRIPTION SUBUNIT 15A-RELATED"/>
    <property type="match status" value="1"/>
</dbReference>
<evidence type="ECO:0000256" key="4">
    <source>
        <dbReference type="SAM" id="MobiDB-lite"/>
    </source>
</evidence>
<evidence type="ECO:0000256" key="2">
    <source>
        <dbReference type="ARBA" id="ARBA00023242"/>
    </source>
</evidence>
<proteinExistence type="predicted"/>
<dbReference type="InterPro" id="IPR036529">
    <property type="entry name" value="KIX_dom_sf"/>
</dbReference>
<feature type="compositionally biased region" description="Low complexity" evidence="4">
    <location>
        <begin position="283"/>
        <end position="340"/>
    </location>
</feature>
<feature type="compositionally biased region" description="Polar residues" evidence="4">
    <location>
        <begin position="725"/>
        <end position="760"/>
    </location>
</feature>
<protein>
    <recommendedName>
        <fullName evidence="5">Mediator complex subunit 15 KIX domain-containing protein</fullName>
    </recommendedName>
</protein>
<dbReference type="PANTHER" id="PTHR33137:SF4">
    <property type="entry name" value="MEDIATOR OF RNA POLYMERASE II TRANSCRIPTION SUBUNIT 15A-RELATED"/>
    <property type="match status" value="1"/>
</dbReference>
<dbReference type="GO" id="GO:0031490">
    <property type="term" value="F:chromatin DNA binding"/>
    <property type="evidence" value="ECO:0007669"/>
    <property type="project" value="InterPro"/>
</dbReference>
<feature type="compositionally biased region" description="Polar residues" evidence="4">
    <location>
        <begin position="787"/>
        <end position="817"/>
    </location>
</feature>
<keyword evidence="2" id="KW-0539">Nucleus</keyword>
<feature type="compositionally biased region" description="Low complexity" evidence="4">
    <location>
        <begin position="710"/>
        <end position="724"/>
    </location>
</feature>
<feature type="domain" description="Mediator complex subunit 15 KIX" evidence="5">
    <location>
        <begin position="33"/>
        <end position="109"/>
    </location>
</feature>
<feature type="region of interest" description="Disordered" evidence="4">
    <location>
        <begin position="686"/>
        <end position="828"/>
    </location>
</feature>
<gene>
    <name evidence="6" type="ORF">AQUCO_00900092v1</name>
</gene>
<reference evidence="6 7" key="1">
    <citation type="submission" date="2017-09" db="EMBL/GenBank/DDBJ databases">
        <title>WGS assembly of Aquilegia coerulea Goldsmith.</title>
        <authorList>
            <person name="Hodges S."/>
            <person name="Kramer E."/>
            <person name="Nordborg M."/>
            <person name="Tomkins J."/>
            <person name="Borevitz J."/>
            <person name="Derieg N."/>
            <person name="Yan J."/>
            <person name="Mihaltcheva S."/>
            <person name="Hayes R.D."/>
            <person name="Rokhsar D."/>
        </authorList>
    </citation>
    <scope>NUCLEOTIDE SEQUENCE [LARGE SCALE GENOMIC DNA]</scope>
    <source>
        <strain evidence="7">cv. Goldsmith</strain>
    </source>
</reference>
<feature type="region of interest" description="Disordered" evidence="4">
    <location>
        <begin position="559"/>
        <end position="594"/>
    </location>
</feature>
<evidence type="ECO:0000256" key="3">
    <source>
        <dbReference type="SAM" id="Coils"/>
    </source>
</evidence>
<feature type="region of interest" description="Disordered" evidence="4">
    <location>
        <begin position="227"/>
        <end position="253"/>
    </location>
</feature>
<feature type="region of interest" description="Disordered" evidence="4">
    <location>
        <begin position="107"/>
        <end position="149"/>
    </location>
</feature>
<dbReference type="InterPro" id="IPR044661">
    <property type="entry name" value="MED15a/b/c-like"/>
</dbReference>
<feature type="compositionally biased region" description="Polar residues" evidence="4">
    <location>
        <begin position="1035"/>
        <end position="1053"/>
    </location>
</feature>
<evidence type="ECO:0000313" key="6">
    <source>
        <dbReference type="EMBL" id="PIA53270.1"/>
    </source>
</evidence>
<feature type="coiled-coil region" evidence="3">
    <location>
        <begin position="416"/>
        <end position="450"/>
    </location>
</feature>
<feature type="region of interest" description="Disordered" evidence="4">
    <location>
        <begin position="939"/>
        <end position="965"/>
    </location>
</feature>
<dbReference type="EMBL" id="KZ305026">
    <property type="protein sequence ID" value="PIA53270.1"/>
    <property type="molecule type" value="Genomic_DNA"/>
</dbReference>
<evidence type="ECO:0000256" key="1">
    <source>
        <dbReference type="ARBA" id="ARBA00004123"/>
    </source>
</evidence>
<dbReference type="FunCoup" id="A0A2G5EC35">
    <property type="interactions" value="1670"/>
</dbReference>
<feature type="compositionally biased region" description="Low complexity" evidence="4">
    <location>
        <begin position="475"/>
        <end position="539"/>
    </location>
</feature>
<dbReference type="Gene3D" id="1.10.246.20">
    <property type="entry name" value="Coactivator CBP, KIX domain"/>
    <property type="match status" value="1"/>
</dbReference>
<feature type="compositionally biased region" description="Polar residues" evidence="4">
    <location>
        <begin position="181"/>
        <end position="198"/>
    </location>
</feature>
<dbReference type="InterPro" id="IPR036546">
    <property type="entry name" value="MED15_KIX"/>
</dbReference>
<feature type="compositionally biased region" description="Polar residues" evidence="4">
    <location>
        <begin position="107"/>
        <end position="125"/>
    </location>
</feature>
<feature type="region of interest" description="Disordered" evidence="4">
    <location>
        <begin position="167"/>
        <end position="198"/>
    </location>
</feature>
<dbReference type="SUPFAM" id="SSF47040">
    <property type="entry name" value="Kix domain of CBP (creb binding protein)"/>
    <property type="match status" value="1"/>
</dbReference>
<dbReference type="GO" id="GO:0005634">
    <property type="term" value="C:nucleus"/>
    <property type="evidence" value="ECO:0007669"/>
    <property type="project" value="UniProtKB-SubCell"/>
</dbReference>
<evidence type="ECO:0000259" key="5">
    <source>
        <dbReference type="Pfam" id="PF16987"/>
    </source>
</evidence>